<proteinExistence type="predicted"/>
<gene>
    <name evidence="1" type="ORF">METZ01_LOCUS213001</name>
</gene>
<reference evidence="1" key="1">
    <citation type="submission" date="2018-05" db="EMBL/GenBank/DDBJ databases">
        <authorList>
            <person name="Lanie J.A."/>
            <person name="Ng W.-L."/>
            <person name="Kazmierczak K.M."/>
            <person name="Andrzejewski T.M."/>
            <person name="Davidsen T.M."/>
            <person name="Wayne K.J."/>
            <person name="Tettelin H."/>
            <person name="Glass J.I."/>
            <person name="Rusch D."/>
            <person name="Podicherti R."/>
            <person name="Tsui H.-C.T."/>
            <person name="Winkler M.E."/>
        </authorList>
    </citation>
    <scope>NUCLEOTIDE SEQUENCE</scope>
</reference>
<organism evidence="1">
    <name type="scientific">marine metagenome</name>
    <dbReference type="NCBI Taxonomy" id="408172"/>
    <lineage>
        <taxon>unclassified sequences</taxon>
        <taxon>metagenomes</taxon>
        <taxon>ecological metagenomes</taxon>
    </lineage>
</organism>
<evidence type="ECO:0000313" key="1">
    <source>
        <dbReference type="EMBL" id="SVB60147.1"/>
    </source>
</evidence>
<protein>
    <submittedName>
        <fullName evidence="1">Uncharacterized protein</fullName>
    </submittedName>
</protein>
<sequence>VTEIPSPTKFRYQVRSPGTITDAQWSGFVYVRPDSFFVHRPFDGGVMLGTGGPQHGAQAIRQSKKYIRYQSGKGIMYTTGALFAPSYDILNVVADGKAVGSVITITTDEIDHGLQVGAIIKLIGITQQEYNDTYTITQIISERVFKTTAQSTLSILQPEFSDQPQVSLKNWNGATVRSGIFDDQNGIFWEYDGVNLALTQRTATRQLAGTIAVTPDSNTVTGTGTRFREQLKSGDRIVIRGMTHVVSNVSSNTEMYVTPDYRGVNSSTGVKSCLILDKKTKQSDWNLDRVDGTGPSGYDLNVSKMQMVGIQMSWYGAGFIDYMTRGGDGNFIFCHRMRNSNVNTEAYMRTGNQPVRYEVTNEGANGKLSADISAGETTIRLLDTSFFPPAGGTLYIDNEIITYTGINGNRLTGCTRATQLTNFTSGSIRSYSAGAAAEHFRNTGVVLISNTSSPIISHWGSSYITDGDFDEERGYLFSYSATALALSTIRQTVFLIRLAPSIANALTGDLGDRDLLNRAQLLLDGLEITSE</sequence>
<feature type="non-terminal residue" evidence="1">
    <location>
        <position position="1"/>
    </location>
</feature>
<accession>A0A382FDF8</accession>
<feature type="non-terminal residue" evidence="1">
    <location>
        <position position="531"/>
    </location>
</feature>
<name>A0A382FDF8_9ZZZZ</name>
<dbReference type="AlphaFoldDB" id="A0A382FDF8"/>
<dbReference type="EMBL" id="UINC01048970">
    <property type="protein sequence ID" value="SVB60147.1"/>
    <property type="molecule type" value="Genomic_DNA"/>
</dbReference>